<evidence type="ECO:0000313" key="3">
    <source>
        <dbReference type="EMBL" id="MBC8595636.1"/>
    </source>
</evidence>
<evidence type="ECO:0000259" key="2">
    <source>
        <dbReference type="Pfam" id="PF14478"/>
    </source>
</evidence>
<sequence>MKKYKGIIIALLAVVLTLSAAFFIGNSKKDIAQNTVKTADLTSKSENGNAQKSEIENEEKTDIQGEANRNGKSEEKAETSEKTEIKTDKYQTEPTPEGVPSPVEPQNSTVTKKELTCTLSVSCETILNNMDKLDKNKVGIIPENGVILAEKTAVFYEGESVFNLLSREMKKNKIHLEFVNTPIYNSAYIEGIANIYEFDCGNLSGWMYKVNGKFPNYGCSRYKLSDGDKLEWVYTCDLGRDVGDNSYSGGQKE</sequence>
<dbReference type="Pfam" id="PF14478">
    <property type="entry name" value="DUF4430"/>
    <property type="match status" value="1"/>
</dbReference>
<organism evidence="3 4">
    <name type="scientific">Qingrenia yutianensis</name>
    <dbReference type="NCBI Taxonomy" id="2763676"/>
    <lineage>
        <taxon>Bacteria</taxon>
        <taxon>Bacillati</taxon>
        <taxon>Bacillota</taxon>
        <taxon>Clostridia</taxon>
        <taxon>Eubacteriales</taxon>
        <taxon>Oscillospiraceae</taxon>
        <taxon>Qingrenia</taxon>
    </lineage>
</organism>
<comment type="caution">
    <text evidence="3">The sequence shown here is derived from an EMBL/GenBank/DDBJ whole genome shotgun (WGS) entry which is preliminary data.</text>
</comment>
<protein>
    <submittedName>
        <fullName evidence="3">DUF4430 domain-containing protein</fullName>
    </submittedName>
</protein>
<dbReference type="Proteomes" id="UP000647416">
    <property type="component" value="Unassembled WGS sequence"/>
</dbReference>
<evidence type="ECO:0000313" key="4">
    <source>
        <dbReference type="Proteomes" id="UP000647416"/>
    </source>
</evidence>
<gene>
    <name evidence="3" type="ORF">H8706_01960</name>
</gene>
<dbReference type="EMBL" id="JACRTE010000002">
    <property type="protein sequence ID" value="MBC8595636.1"/>
    <property type="molecule type" value="Genomic_DNA"/>
</dbReference>
<feature type="compositionally biased region" description="Basic and acidic residues" evidence="1">
    <location>
        <begin position="53"/>
        <end position="91"/>
    </location>
</feature>
<evidence type="ECO:0000256" key="1">
    <source>
        <dbReference type="SAM" id="MobiDB-lite"/>
    </source>
</evidence>
<name>A0A926IS48_9FIRM</name>
<feature type="compositionally biased region" description="Polar residues" evidence="1">
    <location>
        <begin position="42"/>
        <end position="52"/>
    </location>
</feature>
<proteinExistence type="predicted"/>
<dbReference type="InterPro" id="IPR027954">
    <property type="entry name" value="Transcobalamin-like_C"/>
</dbReference>
<reference evidence="3" key="1">
    <citation type="submission" date="2020-08" db="EMBL/GenBank/DDBJ databases">
        <title>Genome public.</title>
        <authorList>
            <person name="Liu C."/>
            <person name="Sun Q."/>
        </authorList>
    </citation>
    <scope>NUCLEOTIDE SEQUENCE</scope>
    <source>
        <strain evidence="3">NSJ-50</strain>
    </source>
</reference>
<dbReference type="RefSeq" id="WP_262431298.1">
    <property type="nucleotide sequence ID" value="NZ_JACRTE010000002.1"/>
</dbReference>
<dbReference type="Gene3D" id="2.170.130.30">
    <property type="match status" value="1"/>
</dbReference>
<accession>A0A926IS48</accession>
<keyword evidence="4" id="KW-1185">Reference proteome</keyword>
<feature type="region of interest" description="Disordered" evidence="1">
    <location>
        <begin position="42"/>
        <end position="110"/>
    </location>
</feature>
<dbReference type="AlphaFoldDB" id="A0A926IS48"/>
<feature type="domain" description="Transcobalamin-like C-terminal" evidence="2">
    <location>
        <begin position="158"/>
        <end position="235"/>
    </location>
</feature>